<evidence type="ECO:0000313" key="6">
    <source>
        <dbReference type="Proteomes" id="UP000005952"/>
    </source>
</evidence>
<organism evidence="5 6">
    <name type="scientific">Hyphomicrobium denitrificans 1NES1</name>
    <dbReference type="NCBI Taxonomy" id="670307"/>
    <lineage>
        <taxon>Bacteria</taxon>
        <taxon>Pseudomonadati</taxon>
        <taxon>Pseudomonadota</taxon>
        <taxon>Alphaproteobacteria</taxon>
        <taxon>Hyphomicrobiales</taxon>
        <taxon>Hyphomicrobiaceae</taxon>
        <taxon>Hyphomicrobium</taxon>
    </lineage>
</organism>
<dbReference type="PANTHER" id="PTHR21660:SF1">
    <property type="entry name" value="ACYL-COENZYME A THIOESTERASE 13"/>
    <property type="match status" value="1"/>
</dbReference>
<feature type="domain" description="Thioesterase" evidence="4">
    <location>
        <begin position="81"/>
        <end position="158"/>
    </location>
</feature>
<comment type="similarity">
    <text evidence="1">Belongs to the thioesterase PaaI family.</text>
</comment>
<dbReference type="InterPro" id="IPR039298">
    <property type="entry name" value="ACOT13"/>
</dbReference>
<reference evidence="5 6" key="1">
    <citation type="journal article" date="2013" name="Genome Announc.">
        <title>Genome sequences for three denitrifying bacterial strains isolated from a uranium- and nitrate-contaminated subsurface environment.</title>
        <authorList>
            <person name="Venkatramanan R."/>
            <person name="Prakash O."/>
            <person name="Woyke T."/>
            <person name="Chain P."/>
            <person name="Goodwin L.A."/>
            <person name="Watson D."/>
            <person name="Brooks S."/>
            <person name="Kostka J.E."/>
            <person name="Green S.J."/>
        </authorList>
    </citation>
    <scope>NUCLEOTIDE SEQUENCE [LARGE SCALE GENOMIC DNA]</scope>
    <source>
        <strain evidence="5 6">1NES1</strain>
    </source>
</reference>
<accession>N0BCG1</accession>
<proteinExistence type="inferred from homology"/>
<dbReference type="PANTHER" id="PTHR21660">
    <property type="entry name" value="THIOESTERASE SUPERFAMILY MEMBER-RELATED"/>
    <property type="match status" value="1"/>
</dbReference>
<evidence type="ECO:0000259" key="4">
    <source>
        <dbReference type="Pfam" id="PF03061"/>
    </source>
</evidence>
<dbReference type="EMBL" id="CP005587">
    <property type="protein sequence ID" value="AGK57810.1"/>
    <property type="molecule type" value="Genomic_DNA"/>
</dbReference>
<evidence type="ECO:0000256" key="3">
    <source>
        <dbReference type="SAM" id="MobiDB-lite"/>
    </source>
</evidence>
<dbReference type="HOGENOM" id="CLU_089876_3_0_5"/>
<dbReference type="CDD" id="cd03443">
    <property type="entry name" value="PaaI_thioesterase"/>
    <property type="match status" value="1"/>
</dbReference>
<dbReference type="Gene3D" id="3.10.129.10">
    <property type="entry name" value="Hotdog Thioesterase"/>
    <property type="match status" value="1"/>
</dbReference>
<evidence type="ECO:0000256" key="2">
    <source>
        <dbReference type="ARBA" id="ARBA00022801"/>
    </source>
</evidence>
<dbReference type="Proteomes" id="UP000005952">
    <property type="component" value="Chromosome"/>
</dbReference>
<dbReference type="KEGG" id="hdt:HYPDE_30678"/>
<dbReference type="STRING" id="670307.HYPDE_30678"/>
<gene>
    <name evidence="5" type="ORF">HYPDE_30678</name>
</gene>
<feature type="region of interest" description="Disordered" evidence="3">
    <location>
        <begin position="1"/>
        <end position="22"/>
    </location>
</feature>
<dbReference type="InterPro" id="IPR029069">
    <property type="entry name" value="HotDog_dom_sf"/>
</dbReference>
<keyword evidence="2" id="KW-0378">Hydrolase</keyword>
<dbReference type="eggNOG" id="COG2050">
    <property type="taxonomic scope" value="Bacteria"/>
</dbReference>
<feature type="compositionally biased region" description="Basic and acidic residues" evidence="3">
    <location>
        <begin position="1"/>
        <end position="12"/>
    </location>
</feature>
<dbReference type="Pfam" id="PF03061">
    <property type="entry name" value="4HBT"/>
    <property type="match status" value="1"/>
</dbReference>
<sequence length="170" mass="18045">MIAEAADARMTESTHSPADTGIVSPELLASMSGLEYLQKMQRGDLPGMPIAKTLALSLNDVEKGRAVFASTPRIEHYNAIGTVHAGYTATLLDSCMACAVLSTLPKGTGFTTMEFKVSLLRPVTKETGPVRAEGVLMSRGRRGATAEGRLTDANGKLLAHATTTCLIFEF</sequence>
<dbReference type="SUPFAM" id="SSF54637">
    <property type="entry name" value="Thioesterase/thiol ester dehydrase-isomerase"/>
    <property type="match status" value="1"/>
</dbReference>
<dbReference type="NCBIfam" id="TIGR00369">
    <property type="entry name" value="unchar_dom_1"/>
    <property type="match status" value="1"/>
</dbReference>
<dbReference type="InterPro" id="IPR006683">
    <property type="entry name" value="Thioestr_dom"/>
</dbReference>
<dbReference type="GO" id="GO:0047617">
    <property type="term" value="F:fatty acyl-CoA hydrolase activity"/>
    <property type="evidence" value="ECO:0007669"/>
    <property type="project" value="InterPro"/>
</dbReference>
<evidence type="ECO:0000313" key="5">
    <source>
        <dbReference type="EMBL" id="AGK57810.1"/>
    </source>
</evidence>
<protein>
    <submittedName>
        <fullName evidence="5">Thioesterase superfamily protein</fullName>
    </submittedName>
</protein>
<dbReference type="AlphaFoldDB" id="N0BCG1"/>
<evidence type="ECO:0000256" key="1">
    <source>
        <dbReference type="ARBA" id="ARBA00008324"/>
    </source>
</evidence>
<dbReference type="InterPro" id="IPR003736">
    <property type="entry name" value="PAAI_dom"/>
</dbReference>
<keyword evidence="6" id="KW-1185">Reference proteome</keyword>
<name>N0BCG1_9HYPH</name>